<sequence length="460" mass="50841">MKLKKVIALFLTGVMVLSLAACGKTGKKADAPAGTKGETDTKNNDSGEPKKLEGKLVIWTLAEDLKTFADKFMEENSGVKIETVVIAPADYPTKLTAALRGKAKEPDIIVGEPQMLPDSFDAGFFEDLSQEPYSAEQYKDSIVDYIYDAGKDSSGTVRALSYQVTPGGVYYRRDIAQKIWGNDDPAFISEKFKDYNTITVTAKEIKDAGYRIFGDTGNLRWFANGGGAWVQDNKLVLSQSRLDYMDAAVKLYQDKLVAFSPEWSAAWYASMSGTIPTNAEWAAAEDLEGLGGDKTEVFAYALPSWGSLIIRDNAGDNAGSFGVASGPCSFFGGGTFVGISSYSQRKDLAWEFVKFTTLNEETSKWWTDISKGDIVSMKSVLESVKDVENETYGNQKTYEYFLNEAQNINYSLITRFDTQIENYWGAAITAVQTGEKTKEQAIDEFYTNVQSIYPELEITR</sequence>
<dbReference type="EMBL" id="FOWD01000002">
    <property type="protein sequence ID" value="SFN80791.1"/>
    <property type="molecule type" value="Genomic_DNA"/>
</dbReference>
<organism evidence="3 4">
    <name type="scientific">Anaerocolumna aminovalerica</name>
    <dbReference type="NCBI Taxonomy" id="1527"/>
    <lineage>
        <taxon>Bacteria</taxon>
        <taxon>Bacillati</taxon>
        <taxon>Bacillota</taxon>
        <taxon>Clostridia</taxon>
        <taxon>Lachnospirales</taxon>
        <taxon>Lachnospiraceae</taxon>
        <taxon>Anaerocolumna</taxon>
    </lineage>
</organism>
<dbReference type="InterPro" id="IPR050490">
    <property type="entry name" value="Bact_solute-bd_prot1"/>
</dbReference>
<dbReference type="RefSeq" id="WP_091683887.1">
    <property type="nucleotide sequence ID" value="NZ_BAABFM010000017.1"/>
</dbReference>
<evidence type="ECO:0000256" key="1">
    <source>
        <dbReference type="SAM" id="MobiDB-lite"/>
    </source>
</evidence>
<dbReference type="PROSITE" id="PS51257">
    <property type="entry name" value="PROKAR_LIPOPROTEIN"/>
    <property type="match status" value="1"/>
</dbReference>
<keyword evidence="4" id="KW-1185">Reference proteome</keyword>
<dbReference type="OrthoDB" id="55273at2"/>
<dbReference type="STRING" id="1527.SAMN04489757_10264"/>
<dbReference type="InterPro" id="IPR006059">
    <property type="entry name" value="SBP"/>
</dbReference>
<feature type="signal peptide" evidence="2">
    <location>
        <begin position="1"/>
        <end position="20"/>
    </location>
</feature>
<feature type="compositionally biased region" description="Basic and acidic residues" evidence="1">
    <location>
        <begin position="37"/>
        <end position="49"/>
    </location>
</feature>
<keyword evidence="2" id="KW-0732">Signal</keyword>
<feature type="region of interest" description="Disordered" evidence="1">
    <location>
        <begin position="26"/>
        <end position="49"/>
    </location>
</feature>
<dbReference type="PANTHER" id="PTHR43649:SF12">
    <property type="entry name" value="DIACETYLCHITOBIOSE BINDING PROTEIN DASA"/>
    <property type="match status" value="1"/>
</dbReference>
<protein>
    <submittedName>
        <fullName evidence="3">Multiple sugar transport system substrate-binding protein</fullName>
    </submittedName>
</protein>
<dbReference type="Gene3D" id="3.40.190.10">
    <property type="entry name" value="Periplasmic binding protein-like II"/>
    <property type="match status" value="1"/>
</dbReference>
<accession>A0A1I5C296</accession>
<dbReference type="AlphaFoldDB" id="A0A1I5C296"/>
<dbReference type="Pfam" id="PF13416">
    <property type="entry name" value="SBP_bac_8"/>
    <property type="match status" value="1"/>
</dbReference>
<evidence type="ECO:0000313" key="4">
    <source>
        <dbReference type="Proteomes" id="UP000198806"/>
    </source>
</evidence>
<keyword evidence="3" id="KW-0813">Transport</keyword>
<evidence type="ECO:0000313" key="3">
    <source>
        <dbReference type="EMBL" id="SFN80791.1"/>
    </source>
</evidence>
<keyword evidence="3" id="KW-0762">Sugar transport</keyword>
<reference evidence="3 4" key="1">
    <citation type="submission" date="2016-10" db="EMBL/GenBank/DDBJ databases">
        <authorList>
            <person name="de Groot N.N."/>
        </authorList>
    </citation>
    <scope>NUCLEOTIDE SEQUENCE [LARGE SCALE GENOMIC DNA]</scope>
    <source>
        <strain evidence="3 4">DSM 1283</strain>
    </source>
</reference>
<dbReference type="PANTHER" id="PTHR43649">
    <property type="entry name" value="ARABINOSE-BINDING PROTEIN-RELATED"/>
    <property type="match status" value="1"/>
</dbReference>
<proteinExistence type="predicted"/>
<feature type="chain" id="PRO_5038420140" evidence="2">
    <location>
        <begin position="21"/>
        <end position="460"/>
    </location>
</feature>
<dbReference type="SUPFAM" id="SSF53850">
    <property type="entry name" value="Periplasmic binding protein-like II"/>
    <property type="match status" value="1"/>
</dbReference>
<evidence type="ECO:0000256" key="2">
    <source>
        <dbReference type="SAM" id="SignalP"/>
    </source>
</evidence>
<name>A0A1I5C296_9FIRM</name>
<dbReference type="Proteomes" id="UP000198806">
    <property type="component" value="Unassembled WGS sequence"/>
</dbReference>
<gene>
    <name evidence="3" type="ORF">SAMN04489757_10264</name>
</gene>